<keyword evidence="3" id="KW-1185">Reference proteome</keyword>
<organism evidence="2 3">
    <name type="scientific">Citrus x changshan-huyou</name>
    <dbReference type="NCBI Taxonomy" id="2935761"/>
    <lineage>
        <taxon>Eukaryota</taxon>
        <taxon>Viridiplantae</taxon>
        <taxon>Streptophyta</taxon>
        <taxon>Embryophyta</taxon>
        <taxon>Tracheophyta</taxon>
        <taxon>Spermatophyta</taxon>
        <taxon>Magnoliopsida</taxon>
        <taxon>eudicotyledons</taxon>
        <taxon>Gunneridae</taxon>
        <taxon>Pentapetalae</taxon>
        <taxon>rosids</taxon>
        <taxon>malvids</taxon>
        <taxon>Sapindales</taxon>
        <taxon>Rutaceae</taxon>
        <taxon>Aurantioideae</taxon>
        <taxon>Citrus</taxon>
    </lineage>
</organism>
<dbReference type="EMBL" id="JBCGBO010000003">
    <property type="protein sequence ID" value="KAK9216594.1"/>
    <property type="molecule type" value="Genomic_DNA"/>
</dbReference>
<keyword evidence="1" id="KW-1133">Transmembrane helix</keyword>
<dbReference type="AlphaFoldDB" id="A0AAP0MQK4"/>
<gene>
    <name evidence="2" type="ORF">WN944_008604</name>
</gene>
<evidence type="ECO:0000313" key="2">
    <source>
        <dbReference type="EMBL" id="KAK9216594.1"/>
    </source>
</evidence>
<evidence type="ECO:0000313" key="3">
    <source>
        <dbReference type="Proteomes" id="UP001428341"/>
    </source>
</evidence>
<dbReference type="Proteomes" id="UP001428341">
    <property type="component" value="Unassembled WGS sequence"/>
</dbReference>
<keyword evidence="1" id="KW-0812">Transmembrane</keyword>
<accession>A0AAP0MQK4</accession>
<proteinExistence type="predicted"/>
<sequence length="61" mass="7085">MAIIVVTLQQICSLCIVLVLGLAIFFYMNSKQYRQTNRTWGRAEGLEWVVLHRFILTDIQA</sequence>
<comment type="caution">
    <text evidence="2">The sequence shown here is derived from an EMBL/GenBank/DDBJ whole genome shotgun (WGS) entry which is preliminary data.</text>
</comment>
<keyword evidence="1" id="KW-0472">Membrane</keyword>
<feature type="transmembrane region" description="Helical" evidence="1">
    <location>
        <begin position="6"/>
        <end position="28"/>
    </location>
</feature>
<protein>
    <submittedName>
        <fullName evidence="2">Uncharacterized protein</fullName>
    </submittedName>
</protein>
<evidence type="ECO:0000256" key="1">
    <source>
        <dbReference type="SAM" id="Phobius"/>
    </source>
</evidence>
<name>A0AAP0MQK4_9ROSI</name>
<reference evidence="2 3" key="1">
    <citation type="submission" date="2024-05" db="EMBL/GenBank/DDBJ databases">
        <title>Haplotype-resolved chromosome-level genome assembly of Huyou (Citrus changshanensis).</title>
        <authorList>
            <person name="Miao C."/>
            <person name="Chen W."/>
            <person name="Wu Y."/>
            <person name="Wang L."/>
            <person name="Zhao S."/>
            <person name="Grierson D."/>
            <person name="Xu C."/>
            <person name="Chen K."/>
        </authorList>
    </citation>
    <scope>NUCLEOTIDE SEQUENCE [LARGE SCALE GENOMIC DNA]</scope>
    <source>
        <strain evidence="2">01-14</strain>
        <tissue evidence="2">Leaf</tissue>
    </source>
</reference>